<proteinExistence type="predicted"/>
<gene>
    <name evidence="1" type="ORF">F4821DRAFT_198497</name>
</gene>
<comment type="caution">
    <text evidence="1">The sequence shown here is derived from an EMBL/GenBank/DDBJ whole genome shotgun (WGS) entry which is preliminary data.</text>
</comment>
<keyword evidence="2" id="KW-1185">Reference proteome</keyword>
<sequence length="374" mass="42910">MYNYPPWESFSERDARIFRGTDLAPFNFANYDDSKLGARLLAVLFWYTPNLKHLLLTGATYRSLFSYIVLVTSALKELPMPRLSTLRIQREHIGEAGIDYDLRLFILLQLNVTRLHLSCDLNCVFSGLGFVHRSPFPMQRIRELKLVGSIRGIELGIVLKEAVQLETLSIVIAHGERGTGIRGWFGAAPNVNEALTCVKDTLKTLEFRICGNDWYTKQFGATRRLMCLSTLNKLEHLTTETSLLVRIEGKFNLLKKTLNLSNLVSLTLVDTWRDDGWHACIQNGPKGEVFAIPWIVTVLKRGLTRQRKKQTKNLKYFRYIRARHCPYFTDATMDSIAPGFLRKTATEFSWADDDLPLSFFNSTNLPLRLQLRSR</sequence>
<accession>A0ACC0DFC6</accession>
<reference evidence="1 2" key="1">
    <citation type="journal article" date="2022" name="New Phytol.">
        <title>Ecological generalism drives hyperdiversity of secondary metabolite gene clusters in xylarialean endophytes.</title>
        <authorList>
            <person name="Franco M.E.E."/>
            <person name="Wisecaver J.H."/>
            <person name="Arnold A.E."/>
            <person name="Ju Y.M."/>
            <person name="Slot J.C."/>
            <person name="Ahrendt S."/>
            <person name="Moore L.P."/>
            <person name="Eastman K.E."/>
            <person name="Scott K."/>
            <person name="Konkel Z."/>
            <person name="Mondo S.J."/>
            <person name="Kuo A."/>
            <person name="Hayes R.D."/>
            <person name="Haridas S."/>
            <person name="Andreopoulos B."/>
            <person name="Riley R."/>
            <person name="LaButti K."/>
            <person name="Pangilinan J."/>
            <person name="Lipzen A."/>
            <person name="Amirebrahimi M."/>
            <person name="Yan J."/>
            <person name="Adam C."/>
            <person name="Keymanesh K."/>
            <person name="Ng V."/>
            <person name="Louie K."/>
            <person name="Northen T."/>
            <person name="Drula E."/>
            <person name="Henrissat B."/>
            <person name="Hsieh H.M."/>
            <person name="Youens-Clark K."/>
            <person name="Lutzoni F."/>
            <person name="Miadlikowska J."/>
            <person name="Eastwood D.C."/>
            <person name="Hamelin R.C."/>
            <person name="Grigoriev I.V."/>
            <person name="U'Ren J.M."/>
        </authorList>
    </citation>
    <scope>NUCLEOTIDE SEQUENCE [LARGE SCALE GENOMIC DNA]</scope>
    <source>
        <strain evidence="1 2">ER1909</strain>
    </source>
</reference>
<name>A0ACC0DFC6_9PEZI</name>
<dbReference type="EMBL" id="MU394287">
    <property type="protein sequence ID" value="KAI6091218.1"/>
    <property type="molecule type" value="Genomic_DNA"/>
</dbReference>
<organism evidence="1 2">
    <name type="scientific">Hypoxylon rubiginosum</name>
    <dbReference type="NCBI Taxonomy" id="110542"/>
    <lineage>
        <taxon>Eukaryota</taxon>
        <taxon>Fungi</taxon>
        <taxon>Dikarya</taxon>
        <taxon>Ascomycota</taxon>
        <taxon>Pezizomycotina</taxon>
        <taxon>Sordariomycetes</taxon>
        <taxon>Xylariomycetidae</taxon>
        <taxon>Xylariales</taxon>
        <taxon>Hypoxylaceae</taxon>
        <taxon>Hypoxylon</taxon>
    </lineage>
</organism>
<evidence type="ECO:0000313" key="1">
    <source>
        <dbReference type="EMBL" id="KAI6091218.1"/>
    </source>
</evidence>
<dbReference type="Proteomes" id="UP001497680">
    <property type="component" value="Unassembled WGS sequence"/>
</dbReference>
<evidence type="ECO:0000313" key="2">
    <source>
        <dbReference type="Proteomes" id="UP001497680"/>
    </source>
</evidence>
<protein>
    <submittedName>
        <fullName evidence="1">Uncharacterized protein</fullName>
    </submittedName>
</protein>